<dbReference type="AlphaFoldDB" id="A0AAD3XRP9"/>
<proteinExistence type="predicted"/>
<dbReference type="EMBL" id="BSYO01000014">
    <property type="protein sequence ID" value="GMH14683.1"/>
    <property type="molecule type" value="Genomic_DNA"/>
</dbReference>
<evidence type="ECO:0000313" key="1">
    <source>
        <dbReference type="EMBL" id="GMH14683.1"/>
    </source>
</evidence>
<name>A0AAD3XRP9_NEPGR</name>
<sequence>MLESLRLRINAEARKNNDYGGRRERRTEGRLAEEEEDGLIFIIFFNKKEKLTFHAKVQTGCAAWQLSCGCLTEAVVSIVAASVLLPHHRFFSVVLALCFTDHAPSFTLATINSVLHGTLSSGIVMSMRRSSRYISLIITETFEIL</sequence>
<evidence type="ECO:0000313" key="2">
    <source>
        <dbReference type="Proteomes" id="UP001279734"/>
    </source>
</evidence>
<keyword evidence="2" id="KW-1185">Reference proteome</keyword>
<comment type="caution">
    <text evidence="1">The sequence shown here is derived from an EMBL/GenBank/DDBJ whole genome shotgun (WGS) entry which is preliminary data.</text>
</comment>
<reference evidence="1" key="1">
    <citation type="submission" date="2023-05" db="EMBL/GenBank/DDBJ databases">
        <title>Nepenthes gracilis genome sequencing.</title>
        <authorList>
            <person name="Fukushima K."/>
        </authorList>
    </citation>
    <scope>NUCLEOTIDE SEQUENCE</scope>
    <source>
        <strain evidence="1">SING2019-196</strain>
    </source>
</reference>
<dbReference type="Proteomes" id="UP001279734">
    <property type="component" value="Unassembled WGS sequence"/>
</dbReference>
<gene>
    <name evidence="1" type="ORF">Nepgr_016524</name>
</gene>
<protein>
    <submittedName>
        <fullName evidence="1">Uncharacterized protein</fullName>
    </submittedName>
</protein>
<accession>A0AAD3XRP9</accession>
<organism evidence="1 2">
    <name type="scientific">Nepenthes gracilis</name>
    <name type="common">Slender pitcher plant</name>
    <dbReference type="NCBI Taxonomy" id="150966"/>
    <lineage>
        <taxon>Eukaryota</taxon>
        <taxon>Viridiplantae</taxon>
        <taxon>Streptophyta</taxon>
        <taxon>Embryophyta</taxon>
        <taxon>Tracheophyta</taxon>
        <taxon>Spermatophyta</taxon>
        <taxon>Magnoliopsida</taxon>
        <taxon>eudicotyledons</taxon>
        <taxon>Gunneridae</taxon>
        <taxon>Pentapetalae</taxon>
        <taxon>Caryophyllales</taxon>
        <taxon>Nepenthaceae</taxon>
        <taxon>Nepenthes</taxon>
    </lineage>
</organism>